<reference evidence="1 2" key="1">
    <citation type="journal article" date="2019" name="G3 (Bethesda)">
        <title>Sequencing of a Wild Apple (Malus baccata) Genome Unravels the Differences Between Cultivated and Wild Apple Species Regarding Disease Resistance and Cold Tolerance.</title>
        <authorList>
            <person name="Chen X."/>
        </authorList>
    </citation>
    <scope>NUCLEOTIDE SEQUENCE [LARGE SCALE GENOMIC DNA]</scope>
    <source>
        <strain evidence="2">cv. Shandingzi</strain>
        <tissue evidence="1">Leaves</tissue>
    </source>
</reference>
<accession>A0A540KBZ2</accession>
<organism evidence="1 2">
    <name type="scientific">Malus baccata</name>
    <name type="common">Siberian crab apple</name>
    <name type="synonym">Pyrus baccata</name>
    <dbReference type="NCBI Taxonomy" id="106549"/>
    <lineage>
        <taxon>Eukaryota</taxon>
        <taxon>Viridiplantae</taxon>
        <taxon>Streptophyta</taxon>
        <taxon>Embryophyta</taxon>
        <taxon>Tracheophyta</taxon>
        <taxon>Spermatophyta</taxon>
        <taxon>Magnoliopsida</taxon>
        <taxon>eudicotyledons</taxon>
        <taxon>Gunneridae</taxon>
        <taxon>Pentapetalae</taxon>
        <taxon>rosids</taxon>
        <taxon>fabids</taxon>
        <taxon>Rosales</taxon>
        <taxon>Rosaceae</taxon>
        <taxon>Amygdaloideae</taxon>
        <taxon>Maleae</taxon>
        <taxon>Malus</taxon>
    </lineage>
</organism>
<dbReference type="Proteomes" id="UP000315295">
    <property type="component" value="Unassembled WGS sequence"/>
</dbReference>
<evidence type="ECO:0000313" key="1">
    <source>
        <dbReference type="EMBL" id="TQD71741.1"/>
    </source>
</evidence>
<gene>
    <name evidence="1" type="ORF">C1H46_042725</name>
</gene>
<dbReference type="EMBL" id="VIEB01001497">
    <property type="protein sequence ID" value="TQD71741.1"/>
    <property type="molecule type" value="Genomic_DNA"/>
</dbReference>
<sequence length="64" mass="7080">MPEIEVVADNGDGSDYCWDASLCKGVPHAERGVRPTSSRRCSRAGSRRTVKGVAVELRWYVVGW</sequence>
<proteinExistence type="predicted"/>
<evidence type="ECO:0000313" key="2">
    <source>
        <dbReference type="Proteomes" id="UP000315295"/>
    </source>
</evidence>
<keyword evidence="2" id="KW-1185">Reference proteome</keyword>
<name>A0A540KBZ2_MALBA</name>
<protein>
    <submittedName>
        <fullName evidence="1">Uncharacterized protein</fullName>
    </submittedName>
</protein>
<dbReference type="AlphaFoldDB" id="A0A540KBZ2"/>
<comment type="caution">
    <text evidence="1">The sequence shown here is derived from an EMBL/GenBank/DDBJ whole genome shotgun (WGS) entry which is preliminary data.</text>
</comment>